<feature type="region of interest" description="Disordered" evidence="1">
    <location>
        <begin position="1"/>
        <end position="34"/>
    </location>
</feature>
<feature type="region of interest" description="Disordered" evidence="1">
    <location>
        <begin position="81"/>
        <end position="132"/>
    </location>
</feature>
<dbReference type="Pfam" id="PF11387">
    <property type="entry name" value="DUF2795"/>
    <property type="match status" value="1"/>
</dbReference>
<feature type="compositionally biased region" description="Basic and acidic residues" evidence="1">
    <location>
        <begin position="81"/>
        <end position="91"/>
    </location>
</feature>
<reference evidence="2 3" key="1">
    <citation type="journal article" date="2014" name="Int. J. Syst. Evol. Microbiol.">
        <title>Complete genome sequence of Corynebacterium casei LMG S-19264T (=DSM 44701T), isolated from a smear-ripened cheese.</title>
        <authorList>
            <consortium name="US DOE Joint Genome Institute (JGI-PGF)"/>
            <person name="Walter F."/>
            <person name="Albersmeier A."/>
            <person name="Kalinowski J."/>
            <person name="Ruckert C."/>
        </authorList>
    </citation>
    <scope>NUCLEOTIDE SEQUENCE [LARGE SCALE GENOMIC DNA]</scope>
    <source>
        <strain evidence="2 3">JCM 4255</strain>
    </source>
</reference>
<dbReference type="EMBL" id="AP023439">
    <property type="protein sequence ID" value="BCL24398.1"/>
    <property type="molecule type" value="Genomic_DNA"/>
</dbReference>
<feature type="compositionally biased region" description="Basic and acidic residues" evidence="1">
    <location>
        <begin position="117"/>
        <end position="126"/>
    </location>
</feature>
<evidence type="ECO:0000313" key="2">
    <source>
        <dbReference type="EMBL" id="BCL24398.1"/>
    </source>
</evidence>
<sequence>MEEVSERPLPVTRVAQDSGSDEGEGAMTQSTSARDVVKAIKDVDFPAGKDELIEAASRSGAAPEVVKALRGIPPEQYANREEVARSVRVDPDSDLGLSPAQRAEQAREGGRPGQSQHLREVPKPPVEEELDS</sequence>
<dbReference type="KEGG" id="stui:GCM10017668_62410"/>
<evidence type="ECO:0000313" key="3">
    <source>
        <dbReference type="Proteomes" id="UP000516373"/>
    </source>
</evidence>
<dbReference type="InterPro" id="IPR021527">
    <property type="entry name" value="DUF2795"/>
</dbReference>
<name>A0A7G1NML9_9ACTN</name>
<organism evidence="2 3">
    <name type="scientific">Streptomyces tuirus</name>
    <dbReference type="NCBI Taxonomy" id="68278"/>
    <lineage>
        <taxon>Bacteria</taxon>
        <taxon>Bacillati</taxon>
        <taxon>Actinomycetota</taxon>
        <taxon>Actinomycetes</taxon>
        <taxon>Kitasatosporales</taxon>
        <taxon>Streptomycetaceae</taxon>
        <taxon>Streptomyces</taxon>
    </lineage>
</organism>
<protein>
    <recommendedName>
        <fullName evidence="4">DUF2795 domain-containing protein</fullName>
    </recommendedName>
</protein>
<evidence type="ECO:0000256" key="1">
    <source>
        <dbReference type="SAM" id="MobiDB-lite"/>
    </source>
</evidence>
<evidence type="ECO:0008006" key="4">
    <source>
        <dbReference type="Google" id="ProtNLM"/>
    </source>
</evidence>
<proteinExistence type="predicted"/>
<dbReference type="AlphaFoldDB" id="A0A7G1NML9"/>
<dbReference type="Proteomes" id="UP000516373">
    <property type="component" value="Chromosome"/>
</dbReference>
<gene>
    <name evidence="2" type="ORF">GCM10017668_62410</name>
</gene>
<accession>A0A7G1NML9</accession>